<protein>
    <recommendedName>
        <fullName evidence="9">Ribokinase</fullName>
        <shortName evidence="9">RK</shortName>
        <ecNumber evidence="9">2.7.1.15</ecNumber>
    </recommendedName>
</protein>
<dbReference type="GO" id="GO:0004747">
    <property type="term" value="F:ribokinase activity"/>
    <property type="evidence" value="ECO:0007669"/>
    <property type="project" value="UniProtKB-EC"/>
</dbReference>
<keyword evidence="8 9" id="KW-0119">Carbohydrate metabolism</keyword>
<feature type="binding site" evidence="9">
    <location>
        <position position="184"/>
    </location>
    <ligand>
        <name>ATP</name>
        <dbReference type="ChEBI" id="CHEBI:30616"/>
    </ligand>
</feature>
<feature type="binding site" evidence="9">
    <location>
        <position position="290"/>
    </location>
    <ligand>
        <name>K(+)</name>
        <dbReference type="ChEBI" id="CHEBI:29103"/>
    </ligand>
</feature>
<dbReference type="PANTHER" id="PTHR10584">
    <property type="entry name" value="SUGAR KINASE"/>
    <property type="match status" value="1"/>
</dbReference>
<feature type="binding site" evidence="9">
    <location>
        <position position="242"/>
    </location>
    <ligand>
        <name>K(+)</name>
        <dbReference type="ChEBI" id="CHEBI:29103"/>
    </ligand>
</feature>
<feature type="binding site" evidence="9">
    <location>
        <position position="240"/>
    </location>
    <ligand>
        <name>K(+)</name>
        <dbReference type="ChEBI" id="CHEBI:29103"/>
    </ligand>
</feature>
<keyword evidence="12" id="KW-1185">Reference proteome</keyword>
<comment type="subunit">
    <text evidence="9">Homodimer.</text>
</comment>
<accession>A0ABU0P7S2</accession>
<dbReference type="EC" id="2.7.1.15" evidence="9"/>
<evidence type="ECO:0000256" key="7">
    <source>
        <dbReference type="ARBA" id="ARBA00022958"/>
    </source>
</evidence>
<dbReference type="CDD" id="cd01174">
    <property type="entry name" value="ribokinase"/>
    <property type="match status" value="1"/>
</dbReference>
<evidence type="ECO:0000313" key="12">
    <source>
        <dbReference type="Proteomes" id="UP001239085"/>
    </source>
</evidence>
<keyword evidence="5 9" id="KW-0067">ATP-binding</keyword>
<keyword evidence="9" id="KW-0963">Cytoplasm</keyword>
<dbReference type="InterPro" id="IPR011611">
    <property type="entry name" value="PfkB_dom"/>
</dbReference>
<dbReference type="SUPFAM" id="SSF53613">
    <property type="entry name" value="Ribokinase-like"/>
    <property type="match status" value="1"/>
</dbReference>
<evidence type="ECO:0000259" key="10">
    <source>
        <dbReference type="Pfam" id="PF00294"/>
    </source>
</evidence>
<dbReference type="Proteomes" id="UP001239085">
    <property type="component" value="Unassembled WGS sequence"/>
</dbReference>
<feature type="domain" description="Carbohydrate kinase PfkB" evidence="10">
    <location>
        <begin position="2"/>
        <end position="296"/>
    </location>
</feature>
<feature type="binding site" evidence="9">
    <location>
        <position position="138"/>
    </location>
    <ligand>
        <name>substrate</name>
    </ligand>
</feature>
<dbReference type="HAMAP" id="MF_01987">
    <property type="entry name" value="Ribokinase"/>
    <property type="match status" value="1"/>
</dbReference>
<feature type="binding site" evidence="9">
    <location>
        <begin position="214"/>
        <end position="219"/>
    </location>
    <ligand>
        <name>ATP</name>
        <dbReference type="ChEBI" id="CHEBI:30616"/>
    </ligand>
</feature>
<evidence type="ECO:0000256" key="8">
    <source>
        <dbReference type="ARBA" id="ARBA00023277"/>
    </source>
</evidence>
<dbReference type="PRINTS" id="PR00990">
    <property type="entry name" value="RIBOKINASE"/>
</dbReference>
<sequence>MSVVIVGSINQDVVARVDRIPAPGETVLASSLVRTGGGKGANQAVAARRAGGSVVAFVGAVGTDPDGETLRGALVADGIDVSGLSQVDGPSGMALISVDDTAENTIVVVPGANAVASALTPAQRSVVATAQVVLTQLEIPIALVREAAAVRGEHAWHLLNAAPSAPFVTAGSALLPSVDVLIVNEHEALDVAGVDDLETAVAALAPRVRALVVTLGRQGSMIVCGAERVNVPAFAADAVDTTGAGDTFCGMFAATLAASGRAPESVDAALLADAARAGAAAAAIAVTRTGAQDAVPFAAEVAALIERTHA</sequence>
<reference evidence="11 12" key="1">
    <citation type="submission" date="2023-07" db="EMBL/GenBank/DDBJ databases">
        <title>Comparative genomics of wheat-associated soil bacteria to identify genetic determinants of phenazine resistance.</title>
        <authorList>
            <person name="Mouncey N."/>
        </authorList>
    </citation>
    <scope>NUCLEOTIDE SEQUENCE [LARGE SCALE GENOMIC DNA]</scope>
    <source>
        <strain evidence="11 12">W2I7</strain>
    </source>
</reference>
<keyword evidence="4 9" id="KW-0418">Kinase</keyword>
<comment type="cofactor">
    <cofactor evidence="9">
        <name>Mg(2+)</name>
        <dbReference type="ChEBI" id="CHEBI:18420"/>
    </cofactor>
    <text evidence="9">Requires a divalent cation, most likely magnesium in vivo, as an electrophilic catalyst to aid phosphoryl group transfer. It is the chelate of the metal and the nucleotide that is the actual substrate.</text>
</comment>
<evidence type="ECO:0000256" key="9">
    <source>
        <dbReference type="HAMAP-Rule" id="MF_01987"/>
    </source>
</evidence>
<dbReference type="EMBL" id="JAUSXK010000001">
    <property type="protein sequence ID" value="MDQ0643384.1"/>
    <property type="molecule type" value="Genomic_DNA"/>
</dbReference>
<comment type="subcellular location">
    <subcellularLocation>
        <location evidence="9">Cytoplasm</location>
    </subcellularLocation>
</comment>
<proteinExistence type="inferred from homology"/>
<dbReference type="RefSeq" id="WP_307360095.1">
    <property type="nucleotide sequence ID" value="NZ_JAUSXK010000001.1"/>
</dbReference>
<keyword evidence="6 9" id="KW-0460">Magnesium</keyword>
<keyword evidence="2 9" id="KW-0479">Metal-binding</keyword>
<keyword evidence="1 9" id="KW-0808">Transferase</keyword>
<feature type="binding site" evidence="9">
    <location>
        <position position="288"/>
    </location>
    <ligand>
        <name>K(+)</name>
        <dbReference type="ChEBI" id="CHEBI:29103"/>
    </ligand>
</feature>
<comment type="catalytic activity">
    <reaction evidence="9">
        <text>D-ribose + ATP = D-ribose 5-phosphate + ADP + H(+)</text>
        <dbReference type="Rhea" id="RHEA:13697"/>
        <dbReference type="ChEBI" id="CHEBI:15378"/>
        <dbReference type="ChEBI" id="CHEBI:30616"/>
        <dbReference type="ChEBI" id="CHEBI:47013"/>
        <dbReference type="ChEBI" id="CHEBI:78346"/>
        <dbReference type="ChEBI" id="CHEBI:456216"/>
        <dbReference type="EC" id="2.7.1.15"/>
    </reaction>
</comment>
<comment type="similarity">
    <text evidence="9">Belongs to the carbohydrate kinase PfkB family. Ribokinase subfamily.</text>
</comment>
<comment type="activity regulation">
    <text evidence="9">Activated by a monovalent cation that binds near, but not in, the active site. The most likely occupant of the site in vivo is potassium. Ion binding induces a conformational change that may alter substrate affinity.</text>
</comment>
<name>A0ABU0P7S2_9MICO</name>
<keyword evidence="7 9" id="KW-0630">Potassium</keyword>
<evidence type="ECO:0000256" key="5">
    <source>
        <dbReference type="ARBA" id="ARBA00022840"/>
    </source>
</evidence>
<evidence type="ECO:0000256" key="1">
    <source>
        <dbReference type="ARBA" id="ARBA00022679"/>
    </source>
</evidence>
<evidence type="ECO:0000256" key="2">
    <source>
        <dbReference type="ARBA" id="ARBA00022723"/>
    </source>
</evidence>
<dbReference type="InterPro" id="IPR002139">
    <property type="entry name" value="Ribo/fructo_kinase"/>
</dbReference>
<comment type="caution">
    <text evidence="11">The sequence shown here is derived from an EMBL/GenBank/DDBJ whole genome shotgun (WGS) entry which is preliminary data.</text>
</comment>
<feature type="binding site" evidence="9">
    <location>
        <position position="246"/>
    </location>
    <ligand>
        <name>substrate</name>
    </ligand>
</feature>
<comment type="pathway">
    <text evidence="9">Carbohydrate metabolism; D-ribose degradation; D-ribose 5-phosphate from beta-D-ribopyranose: step 2/2.</text>
</comment>
<feature type="binding site" evidence="9">
    <location>
        <begin position="245"/>
        <end position="246"/>
    </location>
    <ligand>
        <name>ATP</name>
        <dbReference type="ChEBI" id="CHEBI:30616"/>
    </ligand>
</feature>
<dbReference type="Pfam" id="PF00294">
    <property type="entry name" value="PfkB"/>
    <property type="match status" value="1"/>
</dbReference>
<comment type="function">
    <text evidence="9">Catalyzes the phosphorylation of ribose at O-5 in a reaction requiring ATP and magnesium. The resulting D-ribose-5-phosphate can then be used either for sythesis of nucleotides, histidine, and tryptophan, or as a component of the pentose phosphate pathway.</text>
</comment>
<feature type="active site" description="Proton acceptor" evidence="9">
    <location>
        <position position="246"/>
    </location>
</feature>
<gene>
    <name evidence="9" type="primary">rbsK</name>
    <name evidence="11" type="ORF">QFZ46_001544</name>
</gene>
<dbReference type="InterPro" id="IPR029056">
    <property type="entry name" value="Ribokinase-like"/>
</dbReference>
<dbReference type="PANTHER" id="PTHR10584:SF166">
    <property type="entry name" value="RIBOKINASE"/>
    <property type="match status" value="1"/>
</dbReference>
<feature type="binding site" evidence="9">
    <location>
        <begin position="10"/>
        <end position="12"/>
    </location>
    <ligand>
        <name>substrate</name>
    </ligand>
</feature>
<evidence type="ECO:0000256" key="4">
    <source>
        <dbReference type="ARBA" id="ARBA00022777"/>
    </source>
</evidence>
<dbReference type="InterPro" id="IPR011877">
    <property type="entry name" value="Ribokinase"/>
</dbReference>
<evidence type="ECO:0000313" key="11">
    <source>
        <dbReference type="EMBL" id="MDQ0643384.1"/>
    </source>
</evidence>
<comment type="caution">
    <text evidence="9">Lacks conserved residue(s) required for the propagation of feature annotation.</text>
</comment>
<keyword evidence="3 9" id="KW-0547">Nucleotide-binding</keyword>
<feature type="binding site" evidence="9">
    <location>
        <begin position="38"/>
        <end position="42"/>
    </location>
    <ligand>
        <name>substrate</name>
    </ligand>
</feature>
<dbReference type="Gene3D" id="3.40.1190.20">
    <property type="match status" value="1"/>
</dbReference>
<organism evidence="11 12">
    <name type="scientific">Microbacterium murale</name>
    <dbReference type="NCBI Taxonomy" id="1081040"/>
    <lineage>
        <taxon>Bacteria</taxon>
        <taxon>Bacillati</taxon>
        <taxon>Actinomycetota</taxon>
        <taxon>Actinomycetes</taxon>
        <taxon>Micrococcales</taxon>
        <taxon>Microbacteriaceae</taxon>
        <taxon>Microbacterium</taxon>
    </lineage>
</organism>
<evidence type="ECO:0000256" key="6">
    <source>
        <dbReference type="ARBA" id="ARBA00022842"/>
    </source>
</evidence>
<feature type="binding site" evidence="9">
    <location>
        <position position="285"/>
    </location>
    <ligand>
        <name>K(+)</name>
        <dbReference type="ChEBI" id="CHEBI:29103"/>
    </ligand>
</feature>
<evidence type="ECO:0000256" key="3">
    <source>
        <dbReference type="ARBA" id="ARBA00022741"/>
    </source>
</evidence>